<comment type="caution">
    <text evidence="5">The sequence shown here is derived from an EMBL/GenBank/DDBJ whole genome shotgun (WGS) entry which is preliminary data.</text>
</comment>
<feature type="chain" id="PRO_5034419648" description="Carboxylic ester hydrolase" evidence="3">
    <location>
        <begin position="17"/>
        <end position="566"/>
    </location>
</feature>
<dbReference type="EC" id="3.1.1.-" evidence="3"/>
<evidence type="ECO:0000313" key="6">
    <source>
        <dbReference type="Proteomes" id="UP000431533"/>
    </source>
</evidence>
<dbReference type="PROSITE" id="PS00941">
    <property type="entry name" value="CARBOXYLESTERASE_B_2"/>
    <property type="match status" value="1"/>
</dbReference>
<keyword evidence="3" id="KW-0732">Signal</keyword>
<dbReference type="InterPro" id="IPR050654">
    <property type="entry name" value="AChE-related_enzymes"/>
</dbReference>
<dbReference type="Pfam" id="PF00135">
    <property type="entry name" value="COesterase"/>
    <property type="match status" value="1"/>
</dbReference>
<accession>A0A8H8TYS2</accession>
<dbReference type="InterPro" id="IPR029058">
    <property type="entry name" value="AB_hydrolase_fold"/>
</dbReference>
<evidence type="ECO:0000256" key="3">
    <source>
        <dbReference type="RuleBase" id="RU361235"/>
    </source>
</evidence>
<dbReference type="PANTHER" id="PTHR43918:SF4">
    <property type="entry name" value="CARBOXYLIC ESTER HYDROLASE"/>
    <property type="match status" value="1"/>
</dbReference>
<dbReference type="SUPFAM" id="SSF53474">
    <property type="entry name" value="alpha/beta-Hydrolases"/>
    <property type="match status" value="1"/>
</dbReference>
<dbReference type="InterPro" id="IPR002018">
    <property type="entry name" value="CarbesteraseB"/>
</dbReference>
<sequence>MRAALYLASLFALASSNSDYEDHEAPPRAITQNGTVQGFRLPDFKEDVFLGIPFAAPPVGDLRLRRPQPYLNTWEGVKNATVRSPSCPGYAGFDVGLALGEDCLTLDVVRPSGTTAGHRLPVLVWIYGGGFDAGGSADSRYNTSYLVNASVAIDKPIIVISINYRVGGWGFLASEEVVAAGELNIGLFDQRLALKWIQENVWAFGGDPKKVTISGESAGGFSVGYHLTAFDGKHDGLFRAAILESGNALGPGINSIAQLNTTYQPTFDNVTETVGCSEAADPLDCLRTVPYETLFDAFSPFVMTPVLDGEFLTQLPSTSFSLGKVAPVAILAGSNTDEGTASFFGPRNSLNTSRDISAMVSGMGIGLSNSTVSKIMELYPDDPTQGCPFNTGSERFADQGYMYKRGAAIVGDEVIHAGRRFTTKYYASLPNHVRNPVYSYRFDQPPWNGIEEYVATVAPVFATHYSEEKICFVFNIDPSASTANSNWIGPHSEYYDLSNLMSRSWISFVHDLNPNHHGVWGTPIWPEYSNSPSNFVFRVGKSEIEVDNWRSAQLEFWSTIWGQLKT</sequence>
<dbReference type="Gene3D" id="3.40.50.1820">
    <property type="entry name" value="alpha/beta hydrolase"/>
    <property type="match status" value="1"/>
</dbReference>
<evidence type="ECO:0000256" key="1">
    <source>
        <dbReference type="ARBA" id="ARBA00005964"/>
    </source>
</evidence>
<dbReference type="GO" id="GO:0052689">
    <property type="term" value="F:carboxylic ester hydrolase activity"/>
    <property type="evidence" value="ECO:0007669"/>
    <property type="project" value="TreeGrafter"/>
</dbReference>
<gene>
    <name evidence="5" type="primary">LIP4_2</name>
    <name evidence="5" type="ORF">LHYA1_G006800</name>
</gene>
<feature type="domain" description="Carboxylesterase type B" evidence="4">
    <location>
        <begin position="30"/>
        <end position="557"/>
    </location>
</feature>
<dbReference type="InterPro" id="IPR019826">
    <property type="entry name" value="Carboxylesterase_B_AS"/>
</dbReference>
<name>A0A8H8TYS2_9HELO</name>
<evidence type="ECO:0000256" key="2">
    <source>
        <dbReference type="ARBA" id="ARBA00022801"/>
    </source>
</evidence>
<keyword evidence="6" id="KW-1185">Reference proteome</keyword>
<dbReference type="PANTHER" id="PTHR43918">
    <property type="entry name" value="ACETYLCHOLINESTERASE"/>
    <property type="match status" value="1"/>
</dbReference>
<dbReference type="InterPro" id="IPR019819">
    <property type="entry name" value="Carboxylesterase_B_CS"/>
</dbReference>
<organism evidence="5 6">
    <name type="scientific">Lachnellula hyalina</name>
    <dbReference type="NCBI Taxonomy" id="1316788"/>
    <lineage>
        <taxon>Eukaryota</taxon>
        <taxon>Fungi</taxon>
        <taxon>Dikarya</taxon>
        <taxon>Ascomycota</taxon>
        <taxon>Pezizomycotina</taxon>
        <taxon>Leotiomycetes</taxon>
        <taxon>Helotiales</taxon>
        <taxon>Lachnaceae</taxon>
        <taxon>Lachnellula</taxon>
    </lineage>
</organism>
<dbReference type="AlphaFoldDB" id="A0A8H8TYS2"/>
<proteinExistence type="inferred from homology"/>
<comment type="similarity">
    <text evidence="1 3">Belongs to the type-B carboxylesterase/lipase family.</text>
</comment>
<dbReference type="PROSITE" id="PS00122">
    <property type="entry name" value="CARBOXYLESTERASE_B_1"/>
    <property type="match status" value="1"/>
</dbReference>
<dbReference type="RefSeq" id="XP_031002964.1">
    <property type="nucleotide sequence ID" value="XM_031151733.1"/>
</dbReference>
<dbReference type="OrthoDB" id="408631at2759"/>
<evidence type="ECO:0000259" key="4">
    <source>
        <dbReference type="Pfam" id="PF00135"/>
    </source>
</evidence>
<evidence type="ECO:0000313" key="5">
    <source>
        <dbReference type="EMBL" id="TVY24176.1"/>
    </source>
</evidence>
<reference evidence="5 6" key="1">
    <citation type="submission" date="2018-05" db="EMBL/GenBank/DDBJ databases">
        <title>Genome sequencing and assembly of the regulated plant pathogen Lachnellula willkommii and related sister species for the development of diagnostic species identification markers.</title>
        <authorList>
            <person name="Giroux E."/>
            <person name="Bilodeau G."/>
        </authorList>
    </citation>
    <scope>NUCLEOTIDE SEQUENCE [LARGE SCALE GENOMIC DNA]</scope>
    <source>
        <strain evidence="5 6">CBS 185.66</strain>
    </source>
</reference>
<feature type="signal peptide" evidence="3">
    <location>
        <begin position="1"/>
        <end position="16"/>
    </location>
</feature>
<keyword evidence="2 3" id="KW-0378">Hydrolase</keyword>
<dbReference type="EMBL" id="QGMH01000142">
    <property type="protein sequence ID" value="TVY24176.1"/>
    <property type="molecule type" value="Genomic_DNA"/>
</dbReference>
<dbReference type="GeneID" id="41986998"/>
<dbReference type="Proteomes" id="UP000431533">
    <property type="component" value="Unassembled WGS sequence"/>
</dbReference>
<protein>
    <recommendedName>
        <fullName evidence="3">Carboxylic ester hydrolase</fullName>
        <ecNumber evidence="3">3.1.1.-</ecNumber>
    </recommendedName>
</protein>